<proteinExistence type="predicted"/>
<protein>
    <submittedName>
        <fullName evidence="1">Uncharacterized protein</fullName>
    </submittedName>
</protein>
<sequence length="93" mass="10233">MTRCSVWRAWPPGRRRAADLHLSGLLREHGGGEHLPYVFPYVFHDSTRTAMPARVGRPAHAALSVAARARHEGARLGVEHPVRRVVSPPSPDG</sequence>
<gene>
    <name evidence="1" type="ORF">SBD_0207</name>
</gene>
<dbReference type="AlphaFoldDB" id="M3FWW1"/>
<name>M3FWW1_9ACTN</name>
<dbReference type="EMBL" id="KB405056">
    <property type="protein sequence ID" value="EMF57535.1"/>
    <property type="molecule type" value="Genomic_DNA"/>
</dbReference>
<evidence type="ECO:0000313" key="1">
    <source>
        <dbReference type="EMBL" id="EMF57535.1"/>
    </source>
</evidence>
<reference evidence="2" key="1">
    <citation type="journal article" date="2013" name="Genome Announc.">
        <title>Draft Genome Sequence of Streptomyces bottropensis ATCC 25435, a Bottromycin-Producing Actinomycete.</title>
        <authorList>
            <person name="Zhang H."/>
            <person name="Zhou W."/>
            <person name="Zhuang Y."/>
            <person name="Liang X."/>
            <person name="Liu T."/>
        </authorList>
    </citation>
    <scope>NUCLEOTIDE SEQUENCE [LARGE SCALE GENOMIC DNA]</scope>
    <source>
        <strain evidence="2">ATCC 25435</strain>
    </source>
</reference>
<evidence type="ECO:0000313" key="2">
    <source>
        <dbReference type="Proteomes" id="UP000030760"/>
    </source>
</evidence>
<dbReference type="Proteomes" id="UP000030760">
    <property type="component" value="Unassembled WGS sequence"/>
</dbReference>
<organism evidence="1 2">
    <name type="scientific">Streptomyces bottropensis ATCC 25435</name>
    <dbReference type="NCBI Taxonomy" id="1054862"/>
    <lineage>
        <taxon>Bacteria</taxon>
        <taxon>Bacillati</taxon>
        <taxon>Actinomycetota</taxon>
        <taxon>Actinomycetes</taxon>
        <taxon>Kitasatosporales</taxon>
        <taxon>Streptomycetaceae</taxon>
        <taxon>Streptomyces</taxon>
    </lineage>
</organism>
<accession>M3FWW1</accession>